<dbReference type="AlphaFoldDB" id="A0A2A9ETF9"/>
<dbReference type="EMBL" id="PDJJ01000001">
    <property type="protein sequence ID" value="PFG41821.1"/>
    <property type="molecule type" value="Genomic_DNA"/>
</dbReference>
<name>A0A2A9ETF9_9MICO</name>
<dbReference type="Pfam" id="PF01575">
    <property type="entry name" value="MaoC_dehydratas"/>
    <property type="match status" value="1"/>
</dbReference>
<dbReference type="GO" id="GO:0005835">
    <property type="term" value="C:fatty acid synthase complex"/>
    <property type="evidence" value="ECO:0007669"/>
    <property type="project" value="InterPro"/>
</dbReference>
<reference evidence="4 5" key="1">
    <citation type="submission" date="2017-10" db="EMBL/GenBank/DDBJ databases">
        <title>Sequencing the genomes of 1000 actinobacteria strains.</title>
        <authorList>
            <person name="Klenk H.-P."/>
        </authorList>
    </citation>
    <scope>NUCLEOTIDE SEQUENCE [LARGE SCALE GENOMIC DNA]</scope>
    <source>
        <strain evidence="4 5">DSM 21863</strain>
    </source>
</reference>
<dbReference type="RefSeq" id="WP_245852067.1">
    <property type="nucleotide sequence ID" value="NZ_PDJJ01000001.1"/>
</dbReference>
<dbReference type="InterPro" id="IPR002539">
    <property type="entry name" value="MaoC-like_dom"/>
</dbReference>
<evidence type="ECO:0000313" key="4">
    <source>
        <dbReference type="EMBL" id="PFG41821.1"/>
    </source>
</evidence>
<dbReference type="PANTHER" id="PTHR43841:SF1">
    <property type="entry name" value="3-HYDROXYACYL-THIOESTER DEHYDRATASE X"/>
    <property type="match status" value="1"/>
</dbReference>
<organism evidence="4 5">
    <name type="scientific">Isoptericola jiangsuensis</name>
    <dbReference type="NCBI Taxonomy" id="548579"/>
    <lineage>
        <taxon>Bacteria</taxon>
        <taxon>Bacillati</taxon>
        <taxon>Actinomycetota</taxon>
        <taxon>Actinomycetes</taxon>
        <taxon>Micrococcales</taxon>
        <taxon>Promicromonosporaceae</taxon>
        <taxon>Isoptericola</taxon>
    </lineage>
</organism>
<dbReference type="Gene3D" id="3.10.129.10">
    <property type="entry name" value="Hotdog Thioesterase"/>
    <property type="match status" value="1"/>
</dbReference>
<evidence type="ECO:0000256" key="2">
    <source>
        <dbReference type="SAM" id="MobiDB-lite"/>
    </source>
</evidence>
<dbReference type="GO" id="GO:0006633">
    <property type="term" value="P:fatty acid biosynthetic process"/>
    <property type="evidence" value="ECO:0007669"/>
    <property type="project" value="InterPro"/>
</dbReference>
<feature type="region of interest" description="Disordered" evidence="2">
    <location>
        <begin position="211"/>
        <end position="238"/>
    </location>
</feature>
<dbReference type="GO" id="GO:0004312">
    <property type="term" value="F:fatty acid synthase activity"/>
    <property type="evidence" value="ECO:0007669"/>
    <property type="project" value="InterPro"/>
</dbReference>
<dbReference type="InterPro" id="IPR029069">
    <property type="entry name" value="HotDog_dom_sf"/>
</dbReference>
<accession>A0A2A9ETF9</accession>
<evidence type="ECO:0000256" key="1">
    <source>
        <dbReference type="ARBA" id="ARBA00005254"/>
    </source>
</evidence>
<dbReference type="PANTHER" id="PTHR43841">
    <property type="entry name" value="3-HYDROXYACYL-THIOESTER DEHYDRATASE HTDX-RELATED"/>
    <property type="match status" value="1"/>
</dbReference>
<comment type="caution">
    <text evidence="4">The sequence shown here is derived from an EMBL/GenBank/DDBJ whole genome shotgun (WGS) entry which is preliminary data.</text>
</comment>
<gene>
    <name evidence="4" type="ORF">ATJ88_0464</name>
</gene>
<keyword evidence="5" id="KW-1185">Reference proteome</keyword>
<comment type="similarity">
    <text evidence="1">Belongs to the enoyl-CoA hydratase/isomerase family.</text>
</comment>
<evidence type="ECO:0000313" key="5">
    <source>
        <dbReference type="Proteomes" id="UP000224130"/>
    </source>
</evidence>
<evidence type="ECO:0000259" key="3">
    <source>
        <dbReference type="Pfam" id="PF01575"/>
    </source>
</evidence>
<sequence>MTAAPWRTGTGQVLHVETQQTLPGLAGLYARGAAASGRIAAGRALPSLPGLGSGSQDPDRPLVLPTVALRVSGVTTSELRGHLRDYQRLLHEPVSDVLPAGYLHVLAFPLATAVMVRGDFPLPLLGMVHLANHVEMRGPVRVGDVLEVRAWAENLRPHRRGVQVDLVAEIWPDGDDSGLPRWRGVSTYLAKGFTAPEPDVVLPAVPVDPAPRGRTAGRDVVPPEHDLATGATTSPTDAWVPPLPTGRWALGPGTGRAYAAVSGDRNPIHLSSLSAKAFGFPRAIAHGMYTASRALADVGHARGDAYRWTVEFAQPVLLPGTVDVAVTPELCDTPDGFGYVGWNARRGRRHFQGEVTPL</sequence>
<dbReference type="Proteomes" id="UP000224130">
    <property type="component" value="Unassembled WGS sequence"/>
</dbReference>
<dbReference type="SUPFAM" id="SSF54637">
    <property type="entry name" value="Thioesterase/thiol ester dehydrase-isomerase"/>
    <property type="match status" value="2"/>
</dbReference>
<feature type="domain" description="MaoC-like" evidence="3">
    <location>
        <begin position="256"/>
        <end position="326"/>
    </location>
</feature>
<protein>
    <submittedName>
        <fullName evidence="4">MaoC dehydratase-like protein</fullName>
    </submittedName>
</protein>
<proteinExistence type="inferred from homology"/>
<dbReference type="InterPro" id="IPR003965">
    <property type="entry name" value="Fatty_acid_synthase"/>
</dbReference>
<dbReference type="PRINTS" id="PR01483">
    <property type="entry name" value="FASYNTHASE"/>
</dbReference>